<gene>
    <name evidence="2" type="ORF">RFI_23764</name>
    <name evidence="1" type="ORF">RFI_31070</name>
</gene>
<evidence type="ECO:0000313" key="3">
    <source>
        <dbReference type="Proteomes" id="UP000023152"/>
    </source>
</evidence>
<sequence>MKAVDKALSPLEALSSQFRKSWDGFVEESFAQSDIAAVSSVISIVQDSTSVVDVKTGKSAKELVDEIWNILDFGSRSLSPAQATLCGNLFFGKGCTDNLVDKDSHKVKNILVNTDLERLKVLRQAVEVKEYLKNHSISRLLIGVLIHQFPVKFAPLFTQESALQSFVTQNQTSFETYASQLKTLYGAQETFAESLRQFKDSIRESTNLKCCAIFNSFNVLKAHVKLTDQCPLTISLESAAKRAQEKGDIHAELKLRSTSKYLKTSKNVPWYKLFRTINAPRRGEFCGDGLEAISTYAATNGNEAFETLFKSIVESLKSNALLSSEVNTIKSSLAKQWEQVQKNAVKVNEARINANNALYQIQLQHDDLNFNRIRDNYNPLDIYLSNYNYL</sequence>
<dbReference type="EMBL" id="ASPP01020504">
    <property type="protein sequence ID" value="ETO13604.1"/>
    <property type="molecule type" value="Genomic_DNA"/>
</dbReference>
<proteinExistence type="predicted"/>
<comment type="caution">
    <text evidence="1">The sequence shown here is derived from an EMBL/GenBank/DDBJ whole genome shotgun (WGS) entry which is preliminary data.</text>
</comment>
<dbReference type="Proteomes" id="UP000023152">
    <property type="component" value="Unassembled WGS sequence"/>
</dbReference>
<accession>X6LY91</accession>
<dbReference type="AlphaFoldDB" id="X6LY91"/>
<protein>
    <submittedName>
        <fullName evidence="1">Uncharacterized protein</fullName>
    </submittedName>
</protein>
<reference evidence="1 3" key="1">
    <citation type="journal article" date="2013" name="Curr. Biol.">
        <title>The Genome of the Foraminiferan Reticulomyxa filosa.</title>
        <authorList>
            <person name="Glockner G."/>
            <person name="Hulsmann N."/>
            <person name="Schleicher M."/>
            <person name="Noegel A.A."/>
            <person name="Eichinger L."/>
            <person name="Gallinger C."/>
            <person name="Pawlowski J."/>
            <person name="Sierra R."/>
            <person name="Euteneuer U."/>
            <person name="Pillet L."/>
            <person name="Moustafa A."/>
            <person name="Platzer M."/>
            <person name="Groth M."/>
            <person name="Szafranski K."/>
            <person name="Schliwa M."/>
        </authorList>
    </citation>
    <scope>NUCLEOTIDE SEQUENCE [LARGE SCALE GENOMIC DNA]</scope>
</reference>
<name>X6LY91_RETFI</name>
<dbReference type="EMBL" id="ASPP01027233">
    <property type="protein sequence ID" value="ETO06326.1"/>
    <property type="molecule type" value="Genomic_DNA"/>
</dbReference>
<keyword evidence="3" id="KW-1185">Reference proteome</keyword>
<reference evidence="1" key="2">
    <citation type="submission" date="2013-05" db="EMBL/GenBank/DDBJ databases">
        <authorList>
            <person name="Gloeckner G."/>
            <person name="Szafranski K."/>
            <person name="Schliwa M."/>
        </authorList>
    </citation>
    <scope>NUCLEOTIDE SEQUENCE</scope>
</reference>
<evidence type="ECO:0000313" key="2">
    <source>
        <dbReference type="EMBL" id="ETO13604.1"/>
    </source>
</evidence>
<organism evidence="1 3">
    <name type="scientific">Reticulomyxa filosa</name>
    <dbReference type="NCBI Taxonomy" id="46433"/>
    <lineage>
        <taxon>Eukaryota</taxon>
        <taxon>Sar</taxon>
        <taxon>Rhizaria</taxon>
        <taxon>Retaria</taxon>
        <taxon>Foraminifera</taxon>
        <taxon>Monothalamids</taxon>
        <taxon>Reticulomyxidae</taxon>
        <taxon>Reticulomyxa</taxon>
    </lineage>
</organism>
<evidence type="ECO:0000313" key="1">
    <source>
        <dbReference type="EMBL" id="ETO06326.1"/>
    </source>
</evidence>